<proteinExistence type="predicted"/>
<name>A0ABS5XEK8_9GAMM</name>
<organism evidence="2 3">
    <name type="scientific">Metapseudomonas boanensis</name>
    <dbReference type="NCBI Taxonomy" id="2822138"/>
    <lineage>
        <taxon>Bacteria</taxon>
        <taxon>Pseudomonadati</taxon>
        <taxon>Pseudomonadota</taxon>
        <taxon>Gammaproteobacteria</taxon>
        <taxon>Pseudomonadales</taxon>
        <taxon>Pseudomonadaceae</taxon>
        <taxon>Metapseudomonas</taxon>
    </lineage>
</organism>
<accession>A0ABS5XEK8</accession>
<evidence type="ECO:0000313" key="2">
    <source>
        <dbReference type="EMBL" id="MBT8766122.1"/>
    </source>
</evidence>
<keyword evidence="1" id="KW-0732">Signal</keyword>
<keyword evidence="3" id="KW-1185">Reference proteome</keyword>
<comment type="caution">
    <text evidence="2">The sequence shown here is derived from an EMBL/GenBank/DDBJ whole genome shotgun (WGS) entry which is preliminary data.</text>
</comment>
<feature type="signal peptide" evidence="1">
    <location>
        <begin position="1"/>
        <end position="21"/>
    </location>
</feature>
<evidence type="ECO:0000313" key="3">
    <source>
        <dbReference type="Proteomes" id="UP001519667"/>
    </source>
</evidence>
<dbReference type="EMBL" id="JAGTIS010000003">
    <property type="protein sequence ID" value="MBT8766122.1"/>
    <property type="molecule type" value="Genomic_DNA"/>
</dbReference>
<dbReference type="Proteomes" id="UP001519667">
    <property type="component" value="Unassembled WGS sequence"/>
</dbReference>
<gene>
    <name evidence="2" type="ORF">J7302_08250</name>
</gene>
<reference evidence="2 3" key="1">
    <citation type="submission" date="2021-04" db="EMBL/GenBank/DDBJ databases">
        <title>Pseudomonas boanensis sp. nov., a bacterium isolated from river water used for household purposes in Boane District, Mozambique.</title>
        <authorList>
            <person name="Nicklasson M."/>
            <person name="Martin-Rodriguez A.J."/>
            <person name="Thorell K."/>
            <person name="Neves L."/>
            <person name="Mussagy A."/>
            <person name="Rydberg H.A."/>
            <person name="Hernroth B."/>
            <person name="Svensson-Stadler L."/>
            <person name="Sjoling A."/>
        </authorList>
    </citation>
    <scope>NUCLEOTIDE SEQUENCE [LARGE SCALE GENOMIC DNA]</scope>
    <source>
        <strain evidence="2 3">DB1</strain>
    </source>
</reference>
<evidence type="ECO:0000256" key="1">
    <source>
        <dbReference type="SAM" id="SignalP"/>
    </source>
</evidence>
<sequence length="57" mass="6220">MKTKKKLCFTLLVCAFVAAYAAMMMRPLPPPLAATNYCQPAYPACYIPVPTIATLLP</sequence>
<dbReference type="RefSeq" id="WP_215372777.1">
    <property type="nucleotide sequence ID" value="NZ_JAGTIS010000003.1"/>
</dbReference>
<protein>
    <submittedName>
        <fullName evidence="2">Uncharacterized protein</fullName>
    </submittedName>
</protein>
<feature type="chain" id="PRO_5045914309" evidence="1">
    <location>
        <begin position="22"/>
        <end position="57"/>
    </location>
</feature>